<dbReference type="SUPFAM" id="SSF90257">
    <property type="entry name" value="Myosin rod fragments"/>
    <property type="match status" value="1"/>
</dbReference>
<comment type="subcellular location">
    <subcellularLocation>
        <location evidence="2">Cytoplasmic vesicle</location>
        <location evidence="2">Secretory vesicle</location>
        <location evidence="2">Acrosome</location>
    </subcellularLocation>
    <subcellularLocation>
        <location evidence="3">Golgi apparatus membrane</location>
        <topology evidence="3">Peripheral membrane protein</topology>
    </subcellularLocation>
    <subcellularLocation>
        <location evidence="1">Golgi apparatus</location>
        <location evidence="1">trans-Golgi network membrane</location>
    </subcellularLocation>
</comment>
<reference evidence="17" key="1">
    <citation type="submission" date="2022-08" db="UniProtKB">
        <authorList>
            <consortium name="EnsemblMetazoa"/>
        </authorList>
    </citation>
    <scope>IDENTIFICATION</scope>
    <source>
        <strain evidence="17">05x7-T-G4-1.051#20</strain>
    </source>
</reference>
<dbReference type="AlphaFoldDB" id="A0A8W8KV02"/>
<keyword evidence="5" id="KW-0013">ADP-ribosylation</keyword>
<name>A0A8W8KV02_MAGGI</name>
<dbReference type="FunFam" id="1.10.220.60:FF:000002">
    <property type="entry name" value="Golgin subfamily A member 1"/>
    <property type="match status" value="1"/>
</dbReference>
<evidence type="ECO:0000256" key="12">
    <source>
        <dbReference type="ARBA" id="ARBA00093371"/>
    </source>
</evidence>
<feature type="compositionally biased region" description="Polar residues" evidence="15">
    <location>
        <begin position="779"/>
        <end position="794"/>
    </location>
</feature>
<dbReference type="InterPro" id="IPR051952">
    <property type="entry name" value="Golgi-autophagy_related"/>
</dbReference>
<protein>
    <recommendedName>
        <fullName evidence="10">Golgin subfamily A member 1</fullName>
    </recommendedName>
    <alternativeName>
        <fullName evidence="11">Golgin-97</fullName>
    </alternativeName>
</protein>
<dbReference type="EnsemblMetazoa" id="G25380.2">
    <property type="protein sequence ID" value="G25380.2:cds"/>
    <property type="gene ID" value="G25380"/>
</dbReference>
<evidence type="ECO:0000256" key="7">
    <source>
        <dbReference type="ARBA" id="ARBA00023054"/>
    </source>
</evidence>
<proteinExistence type="predicted"/>
<keyword evidence="4" id="KW-0597">Phosphoprotein</keyword>
<dbReference type="GO" id="GO:0005802">
    <property type="term" value="C:trans-Golgi network"/>
    <property type="evidence" value="ECO:0007669"/>
    <property type="project" value="UniProtKB-ARBA"/>
</dbReference>
<evidence type="ECO:0000256" key="1">
    <source>
        <dbReference type="ARBA" id="ARBA00004198"/>
    </source>
</evidence>
<dbReference type="GO" id="GO:0001669">
    <property type="term" value="C:acrosomal vesicle"/>
    <property type="evidence" value="ECO:0007669"/>
    <property type="project" value="UniProtKB-SubCell"/>
</dbReference>
<evidence type="ECO:0000256" key="5">
    <source>
        <dbReference type="ARBA" id="ARBA00022765"/>
    </source>
</evidence>
<feature type="domain" description="GRIP" evidence="16">
    <location>
        <begin position="872"/>
        <end position="921"/>
    </location>
</feature>
<keyword evidence="18" id="KW-1185">Reference proteome</keyword>
<evidence type="ECO:0000259" key="16">
    <source>
        <dbReference type="PROSITE" id="PS50913"/>
    </source>
</evidence>
<feature type="compositionally biased region" description="Polar residues" evidence="15">
    <location>
        <begin position="64"/>
        <end position="98"/>
    </location>
</feature>
<dbReference type="GO" id="GO:0000139">
    <property type="term" value="C:Golgi membrane"/>
    <property type="evidence" value="ECO:0007669"/>
    <property type="project" value="UniProtKB-SubCell"/>
</dbReference>
<keyword evidence="8" id="KW-0472">Membrane</keyword>
<evidence type="ECO:0000256" key="6">
    <source>
        <dbReference type="ARBA" id="ARBA00023034"/>
    </source>
</evidence>
<dbReference type="PANTHER" id="PTHR23157:SF24">
    <property type="entry name" value="GOLGIN SUBFAMILY A MEMBER 1"/>
    <property type="match status" value="1"/>
</dbReference>
<evidence type="ECO:0000256" key="15">
    <source>
        <dbReference type="SAM" id="MobiDB-lite"/>
    </source>
</evidence>
<dbReference type="Gene3D" id="1.10.287.1490">
    <property type="match status" value="1"/>
</dbReference>
<evidence type="ECO:0000313" key="18">
    <source>
        <dbReference type="Proteomes" id="UP000005408"/>
    </source>
</evidence>
<sequence length="948" mass="108909">MELLKHGCVLGLQSFNQYRKRFDMEPFKSFGELIGKKKQDREMFAKLKKKIEEQGGSVADGEKFNSNANASTPLKGISSIQSSIGDESTADTPLQSPIKQEESLETVGSKEEVLNLLVRRTEQCKKLESKISEYASIIKEKNKTIEKLEGSLEKQQEATDQKIQEQNEQYQLSRAKLSEGFTLALQKKDEEKQTLIDRVKQLEEEKSLQFKREEESDELQGLVAQETAKVKHLLLNTQEELSKVKAELEEKSARLQDTETTREKCEQELRTAQAKLQELQQTCDMLTEENSSHTQLVGSLSTEKESLQSKIDHLTAQVAEKSSLISSLEEANTELESKQQGMIRNFDLHKNKTTKLLEEKDDHIEKLQERIQMLEQRFQDQNLVGDDRVQALENERSTLEKKLEETRQQLTEIKSTWSDKISHLEQQISHLNQKIIEDSEELAHSQKLTETVRENFTAQVQHLQSKIDDAEKRAEENWQLANKKDQLYGKEKSEIENQLQKVKFEKIDVENNLRAKIDSLESQILSLEDAKEHEKTNSDFKISQFESEQQDYMDKLLHLEKKMEEVEGEKNKHMNEIMSLSSEVRALKDQLEQEKTLLKESQEKVKNQEVVISTMTEEMSRSKNSSKEREEEFSSCSKEKDDLCLRNAELSQELVTVKRDLESQIQKLQSDISEKNKVIEQLQTNLSQSQSEISEHVTKLEEYQKLQEQHSDHSSQITDLEQQVTDLQDQVADKNKALKKQEQRLSDLKKTLQRELKVQALPNDQPMNIRSESPLRDQTGATNQAPHQSLQQIHSDGFHNGGTRSRAPPSPNFTSAGNFLPAESNLSPSSPAVLHDISSVQHSAQFQERVQSLQDSIEGRGYIPNSAADMNSLEKDINFQYLKHVVMKFMLSRESEAIHLIRAVSVLLKFSAEEQKLIRETLEWKMSWFGSRPSTGGGQRAKFIPPSF</sequence>
<feature type="compositionally biased region" description="Basic and acidic residues" evidence="15">
    <location>
        <begin position="618"/>
        <end position="635"/>
    </location>
</feature>
<dbReference type="Pfam" id="PF01465">
    <property type="entry name" value="GRIP"/>
    <property type="match status" value="1"/>
</dbReference>
<feature type="region of interest" description="Disordered" evidence="15">
    <location>
        <begin position="757"/>
        <end position="830"/>
    </location>
</feature>
<evidence type="ECO:0000256" key="14">
    <source>
        <dbReference type="SAM" id="Coils"/>
    </source>
</evidence>
<feature type="coiled-coil region" evidence="14">
    <location>
        <begin position="138"/>
        <end position="205"/>
    </location>
</feature>
<evidence type="ECO:0000256" key="10">
    <source>
        <dbReference type="ARBA" id="ARBA00070165"/>
    </source>
</evidence>
<dbReference type="InterPro" id="IPR000237">
    <property type="entry name" value="GRIP_dom"/>
</dbReference>
<dbReference type="Gene3D" id="1.10.220.60">
    <property type="entry name" value="GRIP domain"/>
    <property type="match status" value="1"/>
</dbReference>
<feature type="region of interest" description="Disordered" evidence="15">
    <location>
        <begin position="616"/>
        <end position="635"/>
    </location>
</feature>
<dbReference type="SMART" id="SM00755">
    <property type="entry name" value="Grip"/>
    <property type="match status" value="1"/>
</dbReference>
<evidence type="ECO:0000256" key="2">
    <source>
        <dbReference type="ARBA" id="ARBA00004218"/>
    </source>
</evidence>
<dbReference type="PROSITE" id="PS50913">
    <property type="entry name" value="GRIP"/>
    <property type="match status" value="1"/>
</dbReference>
<dbReference type="PANTHER" id="PTHR23157">
    <property type="entry name" value="GRIP AND COILED-COIL DOMAIN-CONTAINING PROTEIN 1"/>
    <property type="match status" value="1"/>
</dbReference>
<comment type="function">
    <text evidence="12">Involved in vesicular trafficking at the Golgi apparatus level. Involved in endosome-to-Golgi trafficking. Mechanistically, captures transport vesicles arriving from endosomes via the protein TBC1D23. Recognized vesicles are then tethered to the trans-Golgi before subsequent SNARE engagement and vesicle fusion. Selectively regulates E-cadherin transport from the trans-Golgi network in tubulovesicular carriers.</text>
</comment>
<evidence type="ECO:0000256" key="8">
    <source>
        <dbReference type="ARBA" id="ARBA00023136"/>
    </source>
</evidence>
<keyword evidence="6" id="KW-0333">Golgi apparatus</keyword>
<keyword evidence="9" id="KW-0968">Cytoplasmic vesicle</keyword>
<evidence type="ECO:0000256" key="13">
    <source>
        <dbReference type="ARBA" id="ARBA00093537"/>
    </source>
</evidence>
<evidence type="ECO:0000256" key="3">
    <source>
        <dbReference type="ARBA" id="ARBA00004395"/>
    </source>
</evidence>
<keyword evidence="7 14" id="KW-0175">Coiled coil</keyword>
<evidence type="ECO:0000256" key="9">
    <source>
        <dbReference type="ARBA" id="ARBA00023329"/>
    </source>
</evidence>
<evidence type="ECO:0000313" key="17">
    <source>
        <dbReference type="EnsemblMetazoa" id="G25380.2:cds"/>
    </source>
</evidence>
<evidence type="ECO:0000256" key="11">
    <source>
        <dbReference type="ARBA" id="ARBA00078935"/>
    </source>
</evidence>
<organism evidence="17 18">
    <name type="scientific">Magallana gigas</name>
    <name type="common">Pacific oyster</name>
    <name type="synonym">Crassostrea gigas</name>
    <dbReference type="NCBI Taxonomy" id="29159"/>
    <lineage>
        <taxon>Eukaryota</taxon>
        <taxon>Metazoa</taxon>
        <taxon>Spiralia</taxon>
        <taxon>Lophotrochozoa</taxon>
        <taxon>Mollusca</taxon>
        <taxon>Bivalvia</taxon>
        <taxon>Autobranchia</taxon>
        <taxon>Pteriomorphia</taxon>
        <taxon>Ostreida</taxon>
        <taxon>Ostreoidea</taxon>
        <taxon>Ostreidae</taxon>
        <taxon>Magallana</taxon>
    </lineage>
</organism>
<comment type="subunit">
    <text evidence="13">Interacts with RAB6A. Directly interacts with TBC1D23. Interacts with FAM91A1; this interaction may be mediated by TBC1D23. Interacts with ARL1; this interaction recruits Golgin-97/GOLGA1 onto the Golgi apparatus.</text>
</comment>
<accession>A0A8W8KV02</accession>
<dbReference type="Proteomes" id="UP000005408">
    <property type="component" value="Unassembled WGS sequence"/>
</dbReference>
<evidence type="ECO:0000256" key="4">
    <source>
        <dbReference type="ARBA" id="ARBA00022553"/>
    </source>
</evidence>
<feature type="region of interest" description="Disordered" evidence="15">
    <location>
        <begin position="56"/>
        <end position="105"/>
    </location>
</feature>